<accession>A0AAD7CER7</accession>
<feature type="domain" description="SET" evidence="1">
    <location>
        <begin position="109"/>
        <end position="264"/>
    </location>
</feature>
<comment type="caution">
    <text evidence="2">The sequence shown here is derived from an EMBL/GenBank/DDBJ whole genome shotgun (WGS) entry which is preliminary data.</text>
</comment>
<dbReference type="CDD" id="cd20071">
    <property type="entry name" value="SET_SMYD"/>
    <property type="match status" value="1"/>
</dbReference>
<dbReference type="PROSITE" id="PS50280">
    <property type="entry name" value="SET"/>
    <property type="match status" value="1"/>
</dbReference>
<dbReference type="InterPro" id="IPR001214">
    <property type="entry name" value="SET_dom"/>
</dbReference>
<proteinExistence type="predicted"/>
<gene>
    <name evidence="2" type="ORF">FB45DRAFT_187777</name>
</gene>
<dbReference type="EMBL" id="JARKIF010000002">
    <property type="protein sequence ID" value="KAJ7647065.1"/>
    <property type="molecule type" value="Genomic_DNA"/>
</dbReference>
<name>A0AAD7CER7_9AGAR</name>
<dbReference type="Pfam" id="PF00856">
    <property type="entry name" value="SET"/>
    <property type="match status" value="1"/>
</dbReference>
<dbReference type="Gene3D" id="2.170.270.10">
    <property type="entry name" value="SET domain"/>
    <property type="match status" value="1"/>
</dbReference>
<dbReference type="InterPro" id="IPR046341">
    <property type="entry name" value="SET_dom_sf"/>
</dbReference>
<dbReference type="SUPFAM" id="SSF82199">
    <property type="entry name" value="SET domain"/>
    <property type="match status" value="1"/>
</dbReference>
<dbReference type="SMART" id="SM00317">
    <property type="entry name" value="SET"/>
    <property type="match status" value="1"/>
</dbReference>
<dbReference type="InterPro" id="IPR053185">
    <property type="entry name" value="SET_domain_protein"/>
</dbReference>
<dbReference type="Proteomes" id="UP001221142">
    <property type="component" value="Unassembled WGS sequence"/>
</dbReference>
<dbReference type="PANTHER" id="PTHR47332:SF4">
    <property type="entry name" value="SET DOMAIN-CONTAINING PROTEIN 5"/>
    <property type="match status" value="1"/>
</dbReference>
<organism evidence="2 3">
    <name type="scientific">Roridomyces roridus</name>
    <dbReference type="NCBI Taxonomy" id="1738132"/>
    <lineage>
        <taxon>Eukaryota</taxon>
        <taxon>Fungi</taxon>
        <taxon>Dikarya</taxon>
        <taxon>Basidiomycota</taxon>
        <taxon>Agaricomycotina</taxon>
        <taxon>Agaricomycetes</taxon>
        <taxon>Agaricomycetidae</taxon>
        <taxon>Agaricales</taxon>
        <taxon>Marasmiineae</taxon>
        <taxon>Mycenaceae</taxon>
        <taxon>Roridomyces</taxon>
    </lineage>
</organism>
<evidence type="ECO:0000259" key="1">
    <source>
        <dbReference type="PROSITE" id="PS50280"/>
    </source>
</evidence>
<sequence>MLPGFRRDNAHPAFPDRPLFNDDDDEDVSKRATAKYAVKELRAWGRKNIRLSDDPHMSAKVDWQDLGSQQRLVFRNIRVGDTEVSALLDCEVLRLLPTRFSPLPDALENAIQFRDTGNMGTGVFATQDIRAASVLLVEYPVTVVQNTFALNFGMTRAEVYGELVNRVPENALPALLQLHNAQPSGLYSQEEGLVRSNALGIALPAPCAPVPAAMGHCAVFLKASRINHSCAPNAIARFDTQSFTLVVRALRPITKGEELVLSYIDLDHFVTRAERQTRIRDLCHFDCLCAQCTLPTPTAVAESDARRERIFSTTRAATFVPFTTWHQAPGRSTNQGGLQQVIAFHLAAIGDMTAEGLYGYAYFLHSAALAICFAALEDVIGFRAWMGRAREFALCNVVTESAAEMLKNIVYPDTFMWWGAANRGASGA</sequence>
<dbReference type="AlphaFoldDB" id="A0AAD7CER7"/>
<keyword evidence="3" id="KW-1185">Reference proteome</keyword>
<dbReference type="PANTHER" id="PTHR47332">
    <property type="entry name" value="SET DOMAIN-CONTAINING PROTEIN 5"/>
    <property type="match status" value="1"/>
</dbReference>
<protein>
    <recommendedName>
        <fullName evidence="1">SET domain-containing protein</fullName>
    </recommendedName>
</protein>
<reference evidence="2" key="1">
    <citation type="submission" date="2023-03" db="EMBL/GenBank/DDBJ databases">
        <title>Massive genome expansion in bonnet fungi (Mycena s.s.) driven by repeated elements and novel gene families across ecological guilds.</title>
        <authorList>
            <consortium name="Lawrence Berkeley National Laboratory"/>
            <person name="Harder C.B."/>
            <person name="Miyauchi S."/>
            <person name="Viragh M."/>
            <person name="Kuo A."/>
            <person name="Thoen E."/>
            <person name="Andreopoulos B."/>
            <person name="Lu D."/>
            <person name="Skrede I."/>
            <person name="Drula E."/>
            <person name="Henrissat B."/>
            <person name="Morin E."/>
            <person name="Kohler A."/>
            <person name="Barry K."/>
            <person name="LaButti K."/>
            <person name="Morin E."/>
            <person name="Salamov A."/>
            <person name="Lipzen A."/>
            <person name="Mereny Z."/>
            <person name="Hegedus B."/>
            <person name="Baldrian P."/>
            <person name="Stursova M."/>
            <person name="Weitz H."/>
            <person name="Taylor A."/>
            <person name="Grigoriev I.V."/>
            <person name="Nagy L.G."/>
            <person name="Martin F."/>
            <person name="Kauserud H."/>
        </authorList>
    </citation>
    <scope>NUCLEOTIDE SEQUENCE</scope>
    <source>
        <strain evidence="2">9284</strain>
    </source>
</reference>
<evidence type="ECO:0000313" key="2">
    <source>
        <dbReference type="EMBL" id="KAJ7647065.1"/>
    </source>
</evidence>
<evidence type="ECO:0000313" key="3">
    <source>
        <dbReference type="Proteomes" id="UP001221142"/>
    </source>
</evidence>